<organism evidence="1 2">
    <name type="scientific">Archangium gephyra</name>
    <dbReference type="NCBI Taxonomy" id="48"/>
    <lineage>
        <taxon>Bacteria</taxon>
        <taxon>Pseudomonadati</taxon>
        <taxon>Myxococcota</taxon>
        <taxon>Myxococcia</taxon>
        <taxon>Myxococcales</taxon>
        <taxon>Cystobacterineae</taxon>
        <taxon>Archangiaceae</taxon>
        <taxon>Archangium</taxon>
    </lineage>
</organism>
<dbReference type="AlphaFoldDB" id="A0A2W5THC4"/>
<comment type="caution">
    <text evidence="1">The sequence shown here is derived from an EMBL/GenBank/DDBJ whole genome shotgun (WGS) entry which is preliminary data.</text>
</comment>
<reference evidence="1 2" key="1">
    <citation type="submission" date="2017-08" db="EMBL/GenBank/DDBJ databases">
        <title>Infants hospitalized years apart are colonized by the same room-sourced microbial strains.</title>
        <authorList>
            <person name="Brooks B."/>
            <person name="Olm M.R."/>
            <person name="Firek B.A."/>
            <person name="Baker R."/>
            <person name="Thomas B.C."/>
            <person name="Morowitz M.J."/>
            <person name="Banfield J.F."/>
        </authorList>
    </citation>
    <scope>NUCLEOTIDE SEQUENCE [LARGE SCALE GENOMIC DNA]</scope>
    <source>
        <strain evidence="1">S2_003_000_R2_14</strain>
    </source>
</reference>
<evidence type="ECO:0000313" key="1">
    <source>
        <dbReference type="EMBL" id="PZR12006.1"/>
    </source>
</evidence>
<evidence type="ECO:0000313" key="2">
    <source>
        <dbReference type="Proteomes" id="UP000249061"/>
    </source>
</evidence>
<sequence>MKLALAIALLLAADDTLTIDGVAVPAPKGCRATANAINCGDGGFTIAPQDLTSQSPEELLKAAATMVGDVTKIDGDPEPTFLIDCTVQKKRTKCQLGSSNRQAEQRRFVLAAPIIDGDKTRMAVCVTPNDPRAILPAVCRVVFSLKAAK</sequence>
<name>A0A2W5THC4_9BACT</name>
<dbReference type="EMBL" id="QFQP01000013">
    <property type="protein sequence ID" value="PZR12006.1"/>
    <property type="molecule type" value="Genomic_DNA"/>
</dbReference>
<accession>A0A2W5THC4</accession>
<proteinExistence type="predicted"/>
<protein>
    <submittedName>
        <fullName evidence="1">Uncharacterized protein</fullName>
    </submittedName>
</protein>
<gene>
    <name evidence="1" type="ORF">DI536_16925</name>
</gene>
<dbReference type="Proteomes" id="UP000249061">
    <property type="component" value="Unassembled WGS sequence"/>
</dbReference>